<dbReference type="SMART" id="SM00388">
    <property type="entry name" value="HisKA"/>
    <property type="match status" value="1"/>
</dbReference>
<evidence type="ECO:0000256" key="13">
    <source>
        <dbReference type="ARBA" id="ARBA00023012"/>
    </source>
</evidence>
<proteinExistence type="predicted"/>
<dbReference type="SUPFAM" id="SSF55874">
    <property type="entry name" value="ATPase domain of HSP90 chaperone/DNA topoisomerase II/histidine kinase"/>
    <property type="match status" value="1"/>
</dbReference>
<keyword evidence="9" id="KW-0547">Nucleotide-binding</keyword>
<dbReference type="GO" id="GO:0005524">
    <property type="term" value="F:ATP binding"/>
    <property type="evidence" value="ECO:0007669"/>
    <property type="project" value="UniProtKB-KW"/>
</dbReference>
<keyword evidence="5" id="KW-0997">Cell inner membrane</keyword>
<evidence type="ECO:0000256" key="10">
    <source>
        <dbReference type="ARBA" id="ARBA00022777"/>
    </source>
</evidence>
<evidence type="ECO:0000256" key="2">
    <source>
        <dbReference type="ARBA" id="ARBA00004429"/>
    </source>
</evidence>
<evidence type="ECO:0000256" key="11">
    <source>
        <dbReference type="ARBA" id="ARBA00022840"/>
    </source>
</evidence>
<dbReference type="InterPro" id="IPR004358">
    <property type="entry name" value="Sig_transdc_His_kin-like_C"/>
</dbReference>
<evidence type="ECO:0000259" key="18">
    <source>
        <dbReference type="PROSITE" id="PS50885"/>
    </source>
</evidence>
<evidence type="ECO:0000256" key="15">
    <source>
        <dbReference type="SAM" id="MobiDB-lite"/>
    </source>
</evidence>
<evidence type="ECO:0000256" key="8">
    <source>
        <dbReference type="ARBA" id="ARBA00022692"/>
    </source>
</evidence>
<accession>A0A857CE76</accession>
<dbReference type="InterPro" id="IPR036097">
    <property type="entry name" value="HisK_dim/P_sf"/>
</dbReference>
<dbReference type="KEGG" id="siw:GH266_20925"/>
<keyword evidence="13" id="KW-0902">Two-component regulatory system</keyword>
<comment type="subcellular location">
    <subcellularLocation>
        <location evidence="2">Cell inner membrane</location>
        <topology evidence="2">Multi-pass membrane protein</topology>
    </subcellularLocation>
</comment>
<dbReference type="InterPro" id="IPR003661">
    <property type="entry name" value="HisK_dim/P_dom"/>
</dbReference>
<dbReference type="PROSITE" id="PS50109">
    <property type="entry name" value="HIS_KIN"/>
    <property type="match status" value="1"/>
</dbReference>
<dbReference type="RefSeq" id="WP_158195565.1">
    <property type="nucleotide sequence ID" value="NZ_CP046908.1"/>
</dbReference>
<keyword evidence="11" id="KW-0067">ATP-binding</keyword>
<dbReference type="PRINTS" id="PR00344">
    <property type="entry name" value="BCTRLSENSOR"/>
</dbReference>
<feature type="domain" description="HAMP" evidence="18">
    <location>
        <begin position="224"/>
        <end position="276"/>
    </location>
</feature>
<feature type="compositionally biased region" description="Acidic residues" evidence="15">
    <location>
        <begin position="140"/>
        <end position="152"/>
    </location>
</feature>
<dbReference type="EMBL" id="CP046908">
    <property type="protein sequence ID" value="QGZ36742.1"/>
    <property type="molecule type" value="Genomic_DNA"/>
</dbReference>
<dbReference type="InterPro" id="IPR005467">
    <property type="entry name" value="His_kinase_dom"/>
</dbReference>
<evidence type="ECO:0000313" key="20">
    <source>
        <dbReference type="Proteomes" id="UP000435648"/>
    </source>
</evidence>
<feature type="compositionally biased region" description="Basic and acidic residues" evidence="15">
    <location>
        <begin position="153"/>
        <end position="162"/>
    </location>
</feature>
<dbReference type="Gene3D" id="1.10.287.130">
    <property type="match status" value="1"/>
</dbReference>
<dbReference type="PANTHER" id="PTHR44936:SF5">
    <property type="entry name" value="SENSOR HISTIDINE KINASE ENVZ"/>
    <property type="match status" value="1"/>
</dbReference>
<feature type="transmembrane region" description="Helical" evidence="16">
    <location>
        <begin position="201"/>
        <end position="223"/>
    </location>
</feature>
<dbReference type="InterPro" id="IPR050980">
    <property type="entry name" value="2C_sensor_his_kinase"/>
</dbReference>
<dbReference type="GO" id="GO:0000155">
    <property type="term" value="F:phosphorelay sensor kinase activity"/>
    <property type="evidence" value="ECO:0007669"/>
    <property type="project" value="InterPro"/>
</dbReference>
<keyword evidence="10" id="KW-0418">Kinase</keyword>
<evidence type="ECO:0000256" key="9">
    <source>
        <dbReference type="ARBA" id="ARBA00022741"/>
    </source>
</evidence>
<dbReference type="CDD" id="cd00082">
    <property type="entry name" value="HisKA"/>
    <property type="match status" value="1"/>
</dbReference>
<keyword evidence="4" id="KW-1003">Cell membrane</keyword>
<name>A0A857CE76_9HYPH</name>
<dbReference type="EC" id="2.7.13.3" evidence="3"/>
<evidence type="ECO:0000313" key="19">
    <source>
        <dbReference type="EMBL" id="QGZ36742.1"/>
    </source>
</evidence>
<evidence type="ECO:0000256" key="16">
    <source>
        <dbReference type="SAM" id="Phobius"/>
    </source>
</evidence>
<dbReference type="SUPFAM" id="SSF158472">
    <property type="entry name" value="HAMP domain-like"/>
    <property type="match status" value="1"/>
</dbReference>
<evidence type="ECO:0000256" key="7">
    <source>
        <dbReference type="ARBA" id="ARBA00022679"/>
    </source>
</evidence>
<dbReference type="SMART" id="SM00304">
    <property type="entry name" value="HAMP"/>
    <property type="match status" value="1"/>
</dbReference>
<dbReference type="Proteomes" id="UP000435648">
    <property type="component" value="Chromosome"/>
</dbReference>
<organism evidence="19 20">
    <name type="scientific">Stappia indica</name>
    <dbReference type="NCBI Taxonomy" id="538381"/>
    <lineage>
        <taxon>Bacteria</taxon>
        <taxon>Pseudomonadati</taxon>
        <taxon>Pseudomonadota</taxon>
        <taxon>Alphaproteobacteria</taxon>
        <taxon>Hyphomicrobiales</taxon>
        <taxon>Stappiaceae</taxon>
        <taxon>Stappia</taxon>
    </lineage>
</organism>
<gene>
    <name evidence="19" type="ORF">GH266_20925</name>
</gene>
<dbReference type="InterPro" id="IPR036890">
    <property type="entry name" value="HATPase_C_sf"/>
</dbReference>
<dbReference type="OrthoDB" id="9804645at2"/>
<dbReference type="Pfam" id="PF00512">
    <property type="entry name" value="HisKA"/>
    <property type="match status" value="1"/>
</dbReference>
<evidence type="ECO:0000256" key="1">
    <source>
        <dbReference type="ARBA" id="ARBA00000085"/>
    </source>
</evidence>
<keyword evidence="8 16" id="KW-0812">Transmembrane</keyword>
<dbReference type="Pfam" id="PF00672">
    <property type="entry name" value="HAMP"/>
    <property type="match status" value="1"/>
</dbReference>
<sequence length="490" mass="53978">MTTRLRPWPRSLAGQLVALLLIAVVLAQIITLWLFAGERRVALVELARNTIVSRTVSLVRLVEAAPESQHPDMLRAISSRFLWYWIDDTPALAEAGSGKTDKRIAAMLGEELNAGKTIRVDVSRRAVSHAPPSRRRIDVGDSEGEDEADDQPEDRQARDRPAPHHHGSWRAAPVSLTLSVQLSDGRWLNGASRFRVPRNTLLPVFVTVALMATAIVLVIGLTVRRLTRPLRDLAAAAGRLGRGEDVEPLPESGPSEVRGTIQAFNVMQDRLTRFVRDRTRMLGAISHDLRTPITSLRIRAEFIDDDENREKMIETLDEMQRMVEAALAFARDEASREVGAPTDLGGFIDAIAEDYRDIGRPVAFDPPEGGRIVVSCRPFSLKRAMRNLIDNAVRYGGDATLQLSAETGQAVITVRDHGPGIPEERLKDVFEPFVRLEESRSEETGGIGLGLSIARSIVHAHGGTLTLANHPDGGLEARIALPMDDRPGRR</sequence>
<evidence type="ECO:0000256" key="6">
    <source>
        <dbReference type="ARBA" id="ARBA00022553"/>
    </source>
</evidence>
<dbReference type="SUPFAM" id="SSF47384">
    <property type="entry name" value="Homodimeric domain of signal transducing histidine kinase"/>
    <property type="match status" value="1"/>
</dbReference>
<dbReference type="AlphaFoldDB" id="A0A857CE76"/>
<evidence type="ECO:0000259" key="17">
    <source>
        <dbReference type="PROSITE" id="PS50109"/>
    </source>
</evidence>
<dbReference type="Gene3D" id="3.30.565.10">
    <property type="entry name" value="Histidine kinase-like ATPase, C-terminal domain"/>
    <property type="match status" value="1"/>
</dbReference>
<protein>
    <recommendedName>
        <fullName evidence="3">histidine kinase</fullName>
        <ecNumber evidence="3">2.7.13.3</ecNumber>
    </recommendedName>
</protein>
<comment type="catalytic activity">
    <reaction evidence="1">
        <text>ATP + protein L-histidine = ADP + protein N-phospho-L-histidine.</text>
        <dbReference type="EC" id="2.7.13.3"/>
    </reaction>
</comment>
<keyword evidence="7" id="KW-0808">Transferase</keyword>
<reference evidence="19 20" key="1">
    <citation type="submission" date="2019-12" db="EMBL/GenBank/DDBJ databases">
        <title>The genome of Stappia indica PHM037.</title>
        <authorList>
            <person name="Kacar D."/>
            <person name="Galan B."/>
            <person name="Canedo L."/>
            <person name="Rodriguez P."/>
            <person name="de la Calle F."/>
            <person name="Garcia J.L."/>
        </authorList>
    </citation>
    <scope>NUCLEOTIDE SEQUENCE [LARGE SCALE GENOMIC DNA]</scope>
    <source>
        <strain evidence="19 20">PHM037</strain>
    </source>
</reference>
<keyword evidence="6" id="KW-0597">Phosphoprotein</keyword>
<feature type="region of interest" description="Disordered" evidence="15">
    <location>
        <begin position="123"/>
        <end position="170"/>
    </location>
</feature>
<dbReference type="PANTHER" id="PTHR44936">
    <property type="entry name" value="SENSOR PROTEIN CREC"/>
    <property type="match status" value="1"/>
</dbReference>
<keyword evidence="12 16" id="KW-1133">Transmembrane helix</keyword>
<evidence type="ECO:0000256" key="4">
    <source>
        <dbReference type="ARBA" id="ARBA00022475"/>
    </source>
</evidence>
<dbReference type="CDD" id="cd00075">
    <property type="entry name" value="HATPase"/>
    <property type="match status" value="1"/>
</dbReference>
<evidence type="ECO:0000256" key="5">
    <source>
        <dbReference type="ARBA" id="ARBA00022519"/>
    </source>
</evidence>
<dbReference type="SMART" id="SM00387">
    <property type="entry name" value="HATPase_c"/>
    <property type="match status" value="1"/>
</dbReference>
<feature type="domain" description="Histidine kinase" evidence="17">
    <location>
        <begin position="284"/>
        <end position="485"/>
    </location>
</feature>
<dbReference type="Pfam" id="PF02518">
    <property type="entry name" value="HATPase_c"/>
    <property type="match status" value="1"/>
</dbReference>
<keyword evidence="14 16" id="KW-0472">Membrane</keyword>
<evidence type="ECO:0000256" key="3">
    <source>
        <dbReference type="ARBA" id="ARBA00012438"/>
    </source>
</evidence>
<dbReference type="InterPro" id="IPR003594">
    <property type="entry name" value="HATPase_dom"/>
</dbReference>
<evidence type="ECO:0000256" key="14">
    <source>
        <dbReference type="ARBA" id="ARBA00023136"/>
    </source>
</evidence>
<dbReference type="CDD" id="cd06225">
    <property type="entry name" value="HAMP"/>
    <property type="match status" value="1"/>
</dbReference>
<dbReference type="GO" id="GO:0005886">
    <property type="term" value="C:plasma membrane"/>
    <property type="evidence" value="ECO:0007669"/>
    <property type="project" value="UniProtKB-SubCell"/>
</dbReference>
<dbReference type="PROSITE" id="PS50885">
    <property type="entry name" value="HAMP"/>
    <property type="match status" value="1"/>
</dbReference>
<dbReference type="InterPro" id="IPR003660">
    <property type="entry name" value="HAMP_dom"/>
</dbReference>
<evidence type="ECO:0000256" key="12">
    <source>
        <dbReference type="ARBA" id="ARBA00022989"/>
    </source>
</evidence>